<proteinExistence type="predicted"/>
<dbReference type="AlphaFoldDB" id="A0A0G3BLG5"/>
<dbReference type="KEGG" id="pbh:AAW51_2117"/>
<sequence length="93" mass="9967">MSNTEHTPGPWLFTDPVKPSGGRYIRQAPETGGAHEIAFVGYWETPRGEANARLIAAAPELLRELRRVHAALGGECFDWGPTLEVIAKAGGAA</sequence>
<dbReference type="Proteomes" id="UP000035352">
    <property type="component" value="Chromosome"/>
</dbReference>
<gene>
    <name evidence="1" type="ORF">AAW51_2117</name>
</gene>
<reference evidence="1 2" key="1">
    <citation type="submission" date="2015-05" db="EMBL/GenBank/DDBJ databases">
        <authorList>
            <person name="Tang B."/>
            <person name="Yu Y."/>
        </authorList>
    </citation>
    <scope>NUCLEOTIDE SEQUENCE [LARGE SCALE GENOMIC DNA]</scope>
    <source>
        <strain evidence="1 2">DSM 7029</strain>
    </source>
</reference>
<organism evidence="1 2">
    <name type="scientific">Caldimonas brevitalea</name>
    <dbReference type="NCBI Taxonomy" id="413882"/>
    <lineage>
        <taxon>Bacteria</taxon>
        <taxon>Pseudomonadati</taxon>
        <taxon>Pseudomonadota</taxon>
        <taxon>Betaproteobacteria</taxon>
        <taxon>Burkholderiales</taxon>
        <taxon>Sphaerotilaceae</taxon>
        <taxon>Caldimonas</taxon>
    </lineage>
</organism>
<dbReference type="STRING" id="413882.AAW51_2117"/>
<evidence type="ECO:0000313" key="2">
    <source>
        <dbReference type="Proteomes" id="UP000035352"/>
    </source>
</evidence>
<keyword evidence="2" id="KW-1185">Reference proteome</keyword>
<protein>
    <submittedName>
        <fullName evidence="1">Uncharacterized protein</fullName>
    </submittedName>
</protein>
<evidence type="ECO:0000313" key="1">
    <source>
        <dbReference type="EMBL" id="AKJ28808.1"/>
    </source>
</evidence>
<dbReference type="PATRIC" id="fig|413882.6.peg.2222"/>
<dbReference type="EMBL" id="CP011371">
    <property type="protein sequence ID" value="AKJ28808.1"/>
    <property type="molecule type" value="Genomic_DNA"/>
</dbReference>
<dbReference type="OrthoDB" id="9157544at2"/>
<accession>A0A0G3BLG5</accession>
<name>A0A0G3BLG5_9BURK</name>
<dbReference type="RefSeq" id="WP_047194591.1">
    <property type="nucleotide sequence ID" value="NZ_CP011371.1"/>
</dbReference>